<gene>
    <name evidence="2" type="ORF">AAF712_014623</name>
</gene>
<evidence type="ECO:0000256" key="1">
    <source>
        <dbReference type="SAM" id="MobiDB-lite"/>
    </source>
</evidence>
<name>A0ABR2ZCP4_9AGAR</name>
<protein>
    <submittedName>
        <fullName evidence="2">Uncharacterized protein</fullName>
    </submittedName>
</protein>
<dbReference type="EMBL" id="JBBXMP010000285">
    <property type="protein sequence ID" value="KAL0058679.1"/>
    <property type="molecule type" value="Genomic_DNA"/>
</dbReference>
<proteinExistence type="predicted"/>
<evidence type="ECO:0000313" key="2">
    <source>
        <dbReference type="EMBL" id="KAL0058679.1"/>
    </source>
</evidence>
<accession>A0ABR2ZCP4</accession>
<comment type="caution">
    <text evidence="2">The sequence shown here is derived from an EMBL/GenBank/DDBJ whole genome shotgun (WGS) entry which is preliminary data.</text>
</comment>
<organism evidence="2 3">
    <name type="scientific">Marasmius tenuissimus</name>
    <dbReference type="NCBI Taxonomy" id="585030"/>
    <lineage>
        <taxon>Eukaryota</taxon>
        <taxon>Fungi</taxon>
        <taxon>Dikarya</taxon>
        <taxon>Basidiomycota</taxon>
        <taxon>Agaricomycotina</taxon>
        <taxon>Agaricomycetes</taxon>
        <taxon>Agaricomycetidae</taxon>
        <taxon>Agaricales</taxon>
        <taxon>Marasmiineae</taxon>
        <taxon>Marasmiaceae</taxon>
        <taxon>Marasmius</taxon>
    </lineage>
</organism>
<reference evidence="2 3" key="1">
    <citation type="submission" date="2024-05" db="EMBL/GenBank/DDBJ databases">
        <title>A draft genome resource for the thread blight pathogen Marasmius tenuissimus strain MS-2.</title>
        <authorList>
            <person name="Yulfo-Soto G.E."/>
            <person name="Baruah I.K."/>
            <person name="Amoako-Attah I."/>
            <person name="Bukari Y."/>
            <person name="Meinhardt L.W."/>
            <person name="Bailey B.A."/>
            <person name="Cohen S.P."/>
        </authorList>
    </citation>
    <scope>NUCLEOTIDE SEQUENCE [LARGE SCALE GENOMIC DNA]</scope>
    <source>
        <strain evidence="2 3">MS-2</strain>
    </source>
</reference>
<evidence type="ECO:0000313" key="3">
    <source>
        <dbReference type="Proteomes" id="UP001437256"/>
    </source>
</evidence>
<sequence length="338" mass="38287">MLSIGSESLLSSTDKSANPSIAHSSLSQGTRLMVIGSRDSGKLDVRIYYLSLFPFLIVDEMWQFVQNASGWRPEEPNELGELKEALESPPFDIQGNKVILIYIPGSDDLFDDFWTIAHHVVKLHQSQCPLHGVIFLHPITDTNTGPHFPDLLTKLLGSQFLPDVSIVTTRWEDIMLAAGRGREKTLMEHYSKHLNGATVVQHRQDTPSLQIVEEIVSGRKLQRPRPLRIQTELVNQERPLRETGAGSEVGHRLVVRARCVETKIREIKEGDLHDDADRDALDRQFQDLKAQLARLWKQYDRIMSGQSFVTNVAPKSRIGIGQWVMKFVGYQVTNTPTY</sequence>
<dbReference type="Proteomes" id="UP001437256">
    <property type="component" value="Unassembled WGS sequence"/>
</dbReference>
<feature type="region of interest" description="Disordered" evidence="1">
    <location>
        <begin position="1"/>
        <end position="23"/>
    </location>
</feature>
<keyword evidence="3" id="KW-1185">Reference proteome</keyword>